<evidence type="ECO:0000313" key="3">
    <source>
        <dbReference type="EMBL" id="CAB4139851.1"/>
    </source>
</evidence>
<organism evidence="3">
    <name type="scientific">uncultured Caudovirales phage</name>
    <dbReference type="NCBI Taxonomy" id="2100421"/>
    <lineage>
        <taxon>Viruses</taxon>
        <taxon>Duplodnaviria</taxon>
        <taxon>Heunggongvirae</taxon>
        <taxon>Uroviricota</taxon>
        <taxon>Caudoviricetes</taxon>
        <taxon>Peduoviridae</taxon>
        <taxon>Maltschvirus</taxon>
        <taxon>Maltschvirus maltsch</taxon>
    </lineage>
</organism>
<dbReference type="EMBL" id="LR796367">
    <property type="protein sequence ID" value="CAB4139851.1"/>
    <property type="molecule type" value="Genomic_DNA"/>
</dbReference>
<accession>A0A6J5M0S0</accession>
<keyword evidence="1" id="KW-0175">Coiled coil</keyword>
<sequence length="429" mass="47290">MTMFLPTETLRNKRKDDPRYKIAEILMQPQTTQIRTPMEGFGGLAKTLAGAYMSKKLNKEYDKKENDANATLMGGLNAYGRSQQGGETQYKDTTVKWNKASPEDAQKNLINNLSMNPDTAPMAMQMQMDEVSQNRQLQQQMDQYNREKADKAAEFEKEAALKRELAAMRGGSTVETDPETGALVISPPAPQSYDPTPAAQAIGVPAKPLDTRGLVGKDQQIYTRNARTNAEKRLQSPDMTEAATKARNNLADSKRFEELMAQQGTGGLLAVPGAAYAASFVDPQVAEMRKITDRLTPQQRAPGSGATSDFDARMFQNSLFGVNAPKETNQAVIAAMQAKSQDELNFQSFLSDFLDANGHLNGADAAWQNYVSENPIFDPTSPNVPKINPARKTYQEFFGAQPATTQAPEQPAETPRQRLERLRAQKAGR</sequence>
<evidence type="ECO:0000256" key="2">
    <source>
        <dbReference type="SAM" id="MobiDB-lite"/>
    </source>
</evidence>
<feature type="region of interest" description="Disordered" evidence="2">
    <location>
        <begin position="399"/>
        <end position="429"/>
    </location>
</feature>
<feature type="coiled-coil region" evidence="1">
    <location>
        <begin position="127"/>
        <end position="154"/>
    </location>
</feature>
<proteinExistence type="predicted"/>
<gene>
    <name evidence="3" type="ORF">UFOVP353_57</name>
</gene>
<reference evidence="3" key="1">
    <citation type="submission" date="2020-04" db="EMBL/GenBank/DDBJ databases">
        <authorList>
            <person name="Chiriac C."/>
            <person name="Salcher M."/>
            <person name="Ghai R."/>
            <person name="Kavagutti S V."/>
        </authorList>
    </citation>
    <scope>NUCLEOTIDE SEQUENCE</scope>
</reference>
<protein>
    <submittedName>
        <fullName evidence="3">Uncharacterized protein</fullName>
    </submittedName>
</protein>
<name>A0A6J5M0S0_9CAUD</name>
<evidence type="ECO:0000256" key="1">
    <source>
        <dbReference type="SAM" id="Coils"/>
    </source>
</evidence>